<organism evidence="2 3">
    <name type="scientific">Dolosigranulum pigrum</name>
    <dbReference type="NCBI Taxonomy" id="29394"/>
    <lineage>
        <taxon>Bacteria</taxon>
        <taxon>Bacillati</taxon>
        <taxon>Bacillota</taxon>
        <taxon>Bacilli</taxon>
        <taxon>Lactobacillales</taxon>
        <taxon>Carnobacteriaceae</taxon>
        <taxon>Dolosigranulum</taxon>
    </lineage>
</organism>
<protein>
    <submittedName>
        <fullName evidence="2">Phosphotransferase</fullName>
    </submittedName>
</protein>
<dbReference type="PANTHER" id="PTHR40086:SF1">
    <property type="entry name" value="CELL CYCLE REGULATOR CCRZ"/>
    <property type="match status" value="1"/>
</dbReference>
<proteinExistence type="predicted"/>
<comment type="caution">
    <text evidence="2">The sequence shown here is derived from an EMBL/GenBank/DDBJ whole genome shotgun (WGS) entry which is preliminary data.</text>
</comment>
<dbReference type="RefSeq" id="WP_077862470.1">
    <property type="nucleotide sequence ID" value="NZ_NAQW01000078.1"/>
</dbReference>
<dbReference type="GO" id="GO:0016740">
    <property type="term" value="F:transferase activity"/>
    <property type="evidence" value="ECO:0007669"/>
    <property type="project" value="UniProtKB-KW"/>
</dbReference>
<evidence type="ECO:0000313" key="3">
    <source>
        <dbReference type="Proteomes" id="UP000190409"/>
    </source>
</evidence>
<feature type="domain" description="Aminoglycoside phosphotransferase" evidence="1">
    <location>
        <begin position="40"/>
        <end position="216"/>
    </location>
</feature>
<dbReference type="OrthoDB" id="3171511at2"/>
<dbReference type="PANTHER" id="PTHR40086">
    <property type="entry name" value="PHOSPHOTRANSFERASE YTMP-RELATED"/>
    <property type="match status" value="1"/>
</dbReference>
<dbReference type="InterPro" id="IPR052077">
    <property type="entry name" value="CcrZ_PhaseVar_Mediator"/>
</dbReference>
<sequence>MNFEQETGWTLHPLNGETGQAYMGIKNEQKLFLKRNTSPFLAALSLEGISPKLVWTKRTSNGDILTAQKWCNGRTLYKTEMNMVRVAQKLKGIHASETLKKMLKRVGGQTYQAEDCLTDYFTGLPADLRYHPTLSQATKLLKKQLDTLPVPSEYCVCHGDASHKNWLLSDEHELYLVDWDSVVLADPAYDMGQYLARYCKQIDAEQWLDAYDDQLTEAFRRRLDWYRLMMSLLDIKAAYMSSRFHKMNAMIIQLNEWIEETV</sequence>
<evidence type="ECO:0000259" key="1">
    <source>
        <dbReference type="Pfam" id="PF01636"/>
    </source>
</evidence>
<dbReference type="Proteomes" id="UP000190409">
    <property type="component" value="Unassembled WGS sequence"/>
</dbReference>
<dbReference type="InterPro" id="IPR002575">
    <property type="entry name" value="Aminoglycoside_PTrfase"/>
</dbReference>
<accession>A0A1S8KMS6</accession>
<evidence type="ECO:0000313" key="2">
    <source>
        <dbReference type="EMBL" id="OOL80953.1"/>
    </source>
</evidence>
<name>A0A1S8KMS6_9LACT</name>
<dbReference type="InterPro" id="IPR011009">
    <property type="entry name" value="Kinase-like_dom_sf"/>
</dbReference>
<dbReference type="EMBL" id="MUYF01000003">
    <property type="protein sequence ID" value="OOL80953.1"/>
    <property type="molecule type" value="Genomic_DNA"/>
</dbReference>
<dbReference type="Gene3D" id="3.90.1200.10">
    <property type="match status" value="1"/>
</dbReference>
<dbReference type="SUPFAM" id="SSF56112">
    <property type="entry name" value="Protein kinase-like (PK-like)"/>
    <property type="match status" value="1"/>
</dbReference>
<keyword evidence="2" id="KW-0808">Transferase</keyword>
<dbReference type="AlphaFoldDB" id="A0A1S8KMS6"/>
<gene>
    <name evidence="2" type="ORF">BWX42_03525</name>
</gene>
<reference evidence="2 3" key="1">
    <citation type="submission" date="2017-01" db="EMBL/GenBank/DDBJ databases">
        <title>Complete Genome Sequence of Dolosigranulum pigrum isolated from a Patient with interstitial lung disease.</title>
        <authorList>
            <person name="Mukhopadhyay R."/>
            <person name="Joaquin J."/>
            <person name="Hogue R."/>
            <person name="Fitzgerald S."/>
            <person name="Jospin G."/>
            <person name="Eisen J.A."/>
            <person name="Chaturvedi V."/>
        </authorList>
    </citation>
    <scope>NUCLEOTIDE SEQUENCE [LARGE SCALE GENOMIC DNA]</scope>
    <source>
        <strain evidence="2 3">15S00348</strain>
    </source>
</reference>
<dbReference type="Pfam" id="PF01636">
    <property type="entry name" value="APH"/>
    <property type="match status" value="1"/>
</dbReference>